<organism evidence="2 3">
    <name type="scientific">Mycolicibacterium madagascariense</name>
    <dbReference type="NCBI Taxonomy" id="212765"/>
    <lineage>
        <taxon>Bacteria</taxon>
        <taxon>Bacillati</taxon>
        <taxon>Actinomycetota</taxon>
        <taxon>Actinomycetes</taxon>
        <taxon>Mycobacteriales</taxon>
        <taxon>Mycobacteriaceae</taxon>
        <taxon>Mycolicibacterium</taxon>
    </lineage>
</organism>
<gene>
    <name evidence="2" type="ORF">MMAD_07400</name>
</gene>
<feature type="transmembrane region" description="Helical" evidence="1">
    <location>
        <begin position="71"/>
        <end position="95"/>
    </location>
</feature>
<proteinExistence type="predicted"/>
<name>A0A7I7XAW7_9MYCO</name>
<evidence type="ECO:0000313" key="2">
    <source>
        <dbReference type="EMBL" id="BBZ26445.1"/>
    </source>
</evidence>
<keyword evidence="3" id="KW-1185">Reference proteome</keyword>
<sequence length="96" mass="10369">MLSELTVGWLLLAAGLATFTAGIGLRSFVGRRPDERLGRLLRRFRESAVGSVLYGPVASDARDPEELDQTILMPTIVLGCGFTLTAIFLLGYAILT</sequence>
<keyword evidence="1" id="KW-0472">Membrane</keyword>
<dbReference type="RefSeq" id="WP_308206280.1">
    <property type="nucleotide sequence ID" value="NZ_AP022610.1"/>
</dbReference>
<protein>
    <submittedName>
        <fullName evidence="2">Uncharacterized protein</fullName>
    </submittedName>
</protein>
<reference evidence="2 3" key="1">
    <citation type="journal article" date="2019" name="Emerg. Microbes Infect.">
        <title>Comprehensive subspecies identification of 175 nontuberculous mycobacteria species based on 7547 genomic profiles.</title>
        <authorList>
            <person name="Matsumoto Y."/>
            <person name="Kinjo T."/>
            <person name="Motooka D."/>
            <person name="Nabeya D."/>
            <person name="Jung N."/>
            <person name="Uechi K."/>
            <person name="Horii T."/>
            <person name="Iida T."/>
            <person name="Fujita J."/>
            <person name="Nakamura S."/>
        </authorList>
    </citation>
    <scope>NUCLEOTIDE SEQUENCE [LARGE SCALE GENOMIC DNA]</scope>
    <source>
        <strain evidence="2 3">JCM 13574</strain>
    </source>
</reference>
<keyword evidence="1" id="KW-1133">Transmembrane helix</keyword>
<dbReference type="Proteomes" id="UP000466517">
    <property type="component" value="Chromosome"/>
</dbReference>
<keyword evidence="1" id="KW-0812">Transmembrane</keyword>
<evidence type="ECO:0000256" key="1">
    <source>
        <dbReference type="SAM" id="Phobius"/>
    </source>
</evidence>
<dbReference type="AlphaFoldDB" id="A0A7I7XAW7"/>
<evidence type="ECO:0000313" key="3">
    <source>
        <dbReference type="Proteomes" id="UP000466517"/>
    </source>
</evidence>
<dbReference type="KEGG" id="mmag:MMAD_07400"/>
<dbReference type="EMBL" id="AP022610">
    <property type="protein sequence ID" value="BBZ26445.1"/>
    <property type="molecule type" value="Genomic_DNA"/>
</dbReference>
<accession>A0A7I7XAW7</accession>
<feature type="transmembrane region" description="Helical" evidence="1">
    <location>
        <begin position="6"/>
        <end position="29"/>
    </location>
</feature>